<protein>
    <submittedName>
        <fullName evidence="9">Cytochrome c peroxidase</fullName>
        <ecNumber evidence="9">1.11.1.5</ecNumber>
    </submittedName>
</protein>
<dbReference type="EMBL" id="JBDPZC010000004">
    <property type="protein sequence ID" value="MEO3713224.1"/>
    <property type="molecule type" value="Genomic_DNA"/>
</dbReference>
<feature type="domain" description="Cytochrome c" evidence="8">
    <location>
        <begin position="274"/>
        <end position="430"/>
    </location>
</feature>
<dbReference type="Pfam" id="PF03150">
    <property type="entry name" value="CCP_MauG"/>
    <property type="match status" value="1"/>
</dbReference>
<dbReference type="Gene3D" id="1.10.760.10">
    <property type="entry name" value="Cytochrome c-like domain"/>
    <property type="match status" value="2"/>
</dbReference>
<keyword evidence="10" id="KW-1185">Reference proteome</keyword>
<dbReference type="InterPro" id="IPR009056">
    <property type="entry name" value="Cyt_c-like_dom"/>
</dbReference>
<evidence type="ECO:0000313" key="10">
    <source>
        <dbReference type="Proteomes" id="UP001462640"/>
    </source>
</evidence>
<evidence type="ECO:0000256" key="1">
    <source>
        <dbReference type="ARBA" id="ARBA00004196"/>
    </source>
</evidence>
<dbReference type="InterPro" id="IPR004852">
    <property type="entry name" value="Di-haem_cyt_c_peroxidsae"/>
</dbReference>
<keyword evidence="5 9" id="KW-0560">Oxidoreductase</keyword>
<evidence type="ECO:0000256" key="5">
    <source>
        <dbReference type="ARBA" id="ARBA00023002"/>
    </source>
</evidence>
<evidence type="ECO:0000256" key="6">
    <source>
        <dbReference type="ARBA" id="ARBA00023004"/>
    </source>
</evidence>
<organism evidence="9 10">
    <name type="scientific">Roseateles flavus</name>
    <dbReference type="NCBI Taxonomy" id="3149041"/>
    <lineage>
        <taxon>Bacteria</taxon>
        <taxon>Pseudomonadati</taxon>
        <taxon>Pseudomonadota</taxon>
        <taxon>Betaproteobacteria</taxon>
        <taxon>Burkholderiales</taxon>
        <taxon>Sphaerotilaceae</taxon>
        <taxon>Roseateles</taxon>
    </lineage>
</organism>
<comment type="subcellular location">
    <subcellularLocation>
        <location evidence="1">Cell envelope</location>
    </subcellularLocation>
</comment>
<keyword evidence="2 7" id="KW-0349">Heme</keyword>
<dbReference type="PANTHER" id="PTHR30600">
    <property type="entry name" value="CYTOCHROME C PEROXIDASE-RELATED"/>
    <property type="match status" value="1"/>
</dbReference>
<evidence type="ECO:0000256" key="4">
    <source>
        <dbReference type="ARBA" id="ARBA00022729"/>
    </source>
</evidence>
<dbReference type="EC" id="1.11.1.5" evidence="9"/>
<evidence type="ECO:0000256" key="2">
    <source>
        <dbReference type="ARBA" id="ARBA00022617"/>
    </source>
</evidence>
<proteinExistence type="predicted"/>
<gene>
    <name evidence="9" type="ORF">ABDJ40_10670</name>
</gene>
<evidence type="ECO:0000313" key="9">
    <source>
        <dbReference type="EMBL" id="MEO3713224.1"/>
    </source>
</evidence>
<keyword evidence="6 7" id="KW-0408">Iron</keyword>
<dbReference type="InterPro" id="IPR051395">
    <property type="entry name" value="Cytochrome_c_Peroxidase/MauG"/>
</dbReference>
<feature type="domain" description="Cytochrome c" evidence="8">
    <location>
        <begin position="87"/>
        <end position="198"/>
    </location>
</feature>
<keyword evidence="9" id="KW-0575">Peroxidase</keyword>
<dbReference type="GO" id="GO:0004130">
    <property type="term" value="F:cytochrome-c peroxidase activity"/>
    <property type="evidence" value="ECO:0007669"/>
    <property type="project" value="UniProtKB-EC"/>
</dbReference>
<dbReference type="PANTHER" id="PTHR30600:SF10">
    <property type="entry name" value="BLL6722 PROTEIN"/>
    <property type="match status" value="1"/>
</dbReference>
<evidence type="ECO:0000259" key="8">
    <source>
        <dbReference type="PROSITE" id="PS51007"/>
    </source>
</evidence>
<dbReference type="PROSITE" id="PS51007">
    <property type="entry name" value="CYTC"/>
    <property type="match status" value="2"/>
</dbReference>
<dbReference type="RefSeq" id="WP_347609467.1">
    <property type="nucleotide sequence ID" value="NZ_JBDPZC010000004.1"/>
</dbReference>
<dbReference type="InterPro" id="IPR036909">
    <property type="entry name" value="Cyt_c-like_dom_sf"/>
</dbReference>
<evidence type="ECO:0000256" key="7">
    <source>
        <dbReference type="PROSITE-ProRule" id="PRU00433"/>
    </source>
</evidence>
<evidence type="ECO:0000256" key="3">
    <source>
        <dbReference type="ARBA" id="ARBA00022723"/>
    </source>
</evidence>
<keyword evidence="3 7" id="KW-0479">Metal-binding</keyword>
<sequence length="445" mass="48706">MKRPLGVELVPTLPARRKGWRRHLRSGLGLSLCLLALGGGAVLGLAHSEGAADRWSPQELALMGSLQISQLRSADPDPSNRFVGNEAAARLGKQVFNDVRFSSNGKVSCATCHNPQGQFEDGRPRGLGVAEGLRRTMPSIGMAHSAWFFWDGRKDSLWAQALGPLEDAREHGGNRLQYARLLSQHYAQPYRELFGDLPRLDGLPAHASPQGSEAERAAWAAIPESRRQDINRMYANLGKAIAAFESRLQYGESRVDRYIAATLKGSGNAGLLNEQEKAGLRLFIGRGQCITCHTGPLMTDQHFHNTGIPPFNKDQPERGRVDGLRAALADEFNCLGPYSDAKPQQCEELRFANGKDPHLVGAFKTPSLRNVALRPPYMHAGQFATLEQVLAHYARAPEAELGHSELRELKPRDLGPQEQAQLLSFLRALSGPVLEKPALQPAPAP</sequence>
<accession>A0ABV0GDW8</accession>
<reference evidence="9 10" key="1">
    <citation type="submission" date="2024-05" db="EMBL/GenBank/DDBJ databases">
        <title>Roseateles sp. 2.12 16S ribosomal RNA gene Genome sequencing and assembly.</title>
        <authorList>
            <person name="Woo H."/>
        </authorList>
    </citation>
    <scope>NUCLEOTIDE SEQUENCE [LARGE SCALE GENOMIC DNA]</scope>
    <source>
        <strain evidence="9 10">2.12</strain>
    </source>
</reference>
<comment type="caution">
    <text evidence="9">The sequence shown here is derived from an EMBL/GenBank/DDBJ whole genome shotgun (WGS) entry which is preliminary data.</text>
</comment>
<dbReference type="Proteomes" id="UP001462640">
    <property type="component" value="Unassembled WGS sequence"/>
</dbReference>
<dbReference type="SUPFAM" id="SSF46626">
    <property type="entry name" value="Cytochrome c"/>
    <property type="match status" value="2"/>
</dbReference>
<name>A0ABV0GDW8_9BURK</name>
<keyword evidence="4" id="KW-0732">Signal</keyword>